<evidence type="ECO:0000313" key="2">
    <source>
        <dbReference type="Proteomes" id="UP001558652"/>
    </source>
</evidence>
<dbReference type="PANTHER" id="PTHR28360">
    <property type="entry name" value="DYNACTIN SUBUNIT 3"/>
    <property type="match status" value="1"/>
</dbReference>
<gene>
    <name evidence="1" type="ORF">AAG570_002820</name>
</gene>
<keyword evidence="2" id="KW-1185">Reference proteome</keyword>
<comment type="caution">
    <text evidence="1">The sequence shown here is derived from an EMBL/GenBank/DDBJ whole genome shotgun (WGS) entry which is preliminary data.</text>
</comment>
<reference evidence="1 2" key="1">
    <citation type="submission" date="2024-07" db="EMBL/GenBank/DDBJ databases">
        <title>Chromosome-level genome assembly of the water stick insect Ranatra chinensis (Heteroptera: Nepidae).</title>
        <authorList>
            <person name="Liu X."/>
        </authorList>
    </citation>
    <scope>NUCLEOTIDE SEQUENCE [LARGE SCALE GENOMIC DNA]</scope>
    <source>
        <strain evidence="1">Cailab_2021Rc</strain>
        <tissue evidence="1">Muscle</tissue>
    </source>
</reference>
<dbReference type="PANTHER" id="PTHR28360:SF1">
    <property type="entry name" value="DYNACTIN SUBUNIT 3"/>
    <property type="match status" value="1"/>
</dbReference>
<name>A0ABD0YTG1_9HEMI</name>
<proteinExistence type="predicted"/>
<accession>A0ABD0YTG1</accession>
<dbReference type="EMBL" id="JBFDAA010000013">
    <property type="protein sequence ID" value="KAL1122489.1"/>
    <property type="molecule type" value="Genomic_DNA"/>
</dbReference>
<dbReference type="InterPro" id="IPR009991">
    <property type="entry name" value="DCTN3"/>
</dbReference>
<dbReference type="Pfam" id="PF07426">
    <property type="entry name" value="Dynactin_p22"/>
    <property type="match status" value="1"/>
</dbReference>
<organism evidence="1 2">
    <name type="scientific">Ranatra chinensis</name>
    <dbReference type="NCBI Taxonomy" id="642074"/>
    <lineage>
        <taxon>Eukaryota</taxon>
        <taxon>Metazoa</taxon>
        <taxon>Ecdysozoa</taxon>
        <taxon>Arthropoda</taxon>
        <taxon>Hexapoda</taxon>
        <taxon>Insecta</taxon>
        <taxon>Pterygota</taxon>
        <taxon>Neoptera</taxon>
        <taxon>Paraneoptera</taxon>
        <taxon>Hemiptera</taxon>
        <taxon>Heteroptera</taxon>
        <taxon>Panheteroptera</taxon>
        <taxon>Nepomorpha</taxon>
        <taxon>Nepidae</taxon>
        <taxon>Ranatrinae</taxon>
        <taxon>Ranatra</taxon>
    </lineage>
</organism>
<dbReference type="Proteomes" id="UP001558652">
    <property type="component" value="Unassembled WGS sequence"/>
</dbReference>
<protein>
    <recommendedName>
        <fullName evidence="3">Dynactin subunit 3</fullName>
    </recommendedName>
</protein>
<evidence type="ECO:0000313" key="1">
    <source>
        <dbReference type="EMBL" id="KAL1122489.1"/>
    </source>
</evidence>
<sequence>MPGVIRPSVDPLDTLEAQIRDLESKIIGQPSEGEGAVAESLSRTNAAITSAVSNYDAIKTIFDRINQLDSYLDPTYEDFLTDATIKTKVILESEADLKELLTQLVRLNEINDSLDGGHLTEVPQLKDRLKAVTETAVKNQELCASVRDKVNDLMVSYNSVINNMTRAFAQFDAIVTQLENEAKPKKQLD</sequence>
<evidence type="ECO:0008006" key="3">
    <source>
        <dbReference type="Google" id="ProtNLM"/>
    </source>
</evidence>
<dbReference type="AlphaFoldDB" id="A0ABD0YTG1"/>